<organism evidence="1 2">
    <name type="scientific">Emiliania huxleyi (strain CCMP1516)</name>
    <dbReference type="NCBI Taxonomy" id="280463"/>
    <lineage>
        <taxon>Eukaryota</taxon>
        <taxon>Haptista</taxon>
        <taxon>Haptophyta</taxon>
        <taxon>Prymnesiophyceae</taxon>
        <taxon>Isochrysidales</taxon>
        <taxon>Noelaerhabdaceae</taxon>
        <taxon>Emiliania</taxon>
    </lineage>
</organism>
<reference evidence="2" key="1">
    <citation type="journal article" date="2013" name="Nature">
        <title>Pan genome of the phytoplankton Emiliania underpins its global distribution.</title>
        <authorList>
            <person name="Read B.A."/>
            <person name="Kegel J."/>
            <person name="Klute M.J."/>
            <person name="Kuo A."/>
            <person name="Lefebvre S.C."/>
            <person name="Maumus F."/>
            <person name="Mayer C."/>
            <person name="Miller J."/>
            <person name="Monier A."/>
            <person name="Salamov A."/>
            <person name="Young J."/>
            <person name="Aguilar M."/>
            <person name="Claverie J.M."/>
            <person name="Frickenhaus S."/>
            <person name="Gonzalez K."/>
            <person name="Herman E.K."/>
            <person name="Lin Y.C."/>
            <person name="Napier J."/>
            <person name="Ogata H."/>
            <person name="Sarno A.F."/>
            <person name="Shmutz J."/>
            <person name="Schroeder D."/>
            <person name="de Vargas C."/>
            <person name="Verret F."/>
            <person name="von Dassow P."/>
            <person name="Valentin K."/>
            <person name="Van de Peer Y."/>
            <person name="Wheeler G."/>
            <person name="Dacks J.B."/>
            <person name="Delwiche C.F."/>
            <person name="Dyhrman S.T."/>
            <person name="Glockner G."/>
            <person name="John U."/>
            <person name="Richards T."/>
            <person name="Worden A.Z."/>
            <person name="Zhang X."/>
            <person name="Grigoriev I.V."/>
            <person name="Allen A.E."/>
            <person name="Bidle K."/>
            <person name="Borodovsky M."/>
            <person name="Bowler C."/>
            <person name="Brownlee C."/>
            <person name="Cock J.M."/>
            <person name="Elias M."/>
            <person name="Gladyshev V.N."/>
            <person name="Groth M."/>
            <person name="Guda C."/>
            <person name="Hadaegh A."/>
            <person name="Iglesias-Rodriguez M.D."/>
            <person name="Jenkins J."/>
            <person name="Jones B.M."/>
            <person name="Lawson T."/>
            <person name="Leese F."/>
            <person name="Lindquist E."/>
            <person name="Lobanov A."/>
            <person name="Lomsadze A."/>
            <person name="Malik S.B."/>
            <person name="Marsh M.E."/>
            <person name="Mackinder L."/>
            <person name="Mock T."/>
            <person name="Mueller-Roeber B."/>
            <person name="Pagarete A."/>
            <person name="Parker M."/>
            <person name="Probert I."/>
            <person name="Quesneville H."/>
            <person name="Raines C."/>
            <person name="Rensing S.A."/>
            <person name="Riano-Pachon D.M."/>
            <person name="Richier S."/>
            <person name="Rokitta S."/>
            <person name="Shiraiwa Y."/>
            <person name="Soanes D.M."/>
            <person name="van der Giezen M."/>
            <person name="Wahlund T.M."/>
            <person name="Williams B."/>
            <person name="Wilson W."/>
            <person name="Wolfe G."/>
            <person name="Wurch L.L."/>
        </authorList>
    </citation>
    <scope>NUCLEOTIDE SEQUENCE</scope>
</reference>
<dbReference type="SUPFAM" id="SSF141571">
    <property type="entry name" value="Pentapeptide repeat-like"/>
    <property type="match status" value="1"/>
</dbReference>
<dbReference type="PANTHER" id="PTHR14136:SF17">
    <property type="entry name" value="BTB_POZ DOMAIN-CONTAINING PROTEIN KCTD9"/>
    <property type="match status" value="1"/>
</dbReference>
<dbReference type="InterPro" id="IPR001646">
    <property type="entry name" value="5peptide_repeat"/>
</dbReference>
<dbReference type="Proteomes" id="UP000013827">
    <property type="component" value="Unassembled WGS sequence"/>
</dbReference>
<sequence>MATADVSGAKMDWSIFRGETTMSGTTFSGDLSFQFAGGLQFDRVAFKQLPGSGASFKGARRGSNLTNARFVNAFLGEADFGEALAPGSDFTGAEATKADFIKADLRGASFRSANCVDANFGGASIAGTDFLGAELCRAARQTGTNEKASEERARVGAKLCSSPDINTNVCAEFDVPFMTGTPINMDTAGMDMTG</sequence>
<evidence type="ECO:0000313" key="1">
    <source>
        <dbReference type="EnsemblProtists" id="EOD27980"/>
    </source>
</evidence>
<dbReference type="AlphaFoldDB" id="A0A0D3JWU5"/>
<dbReference type="PANTHER" id="PTHR14136">
    <property type="entry name" value="BTB_POZ DOMAIN-CONTAINING PROTEIN KCTD9"/>
    <property type="match status" value="1"/>
</dbReference>
<dbReference type="Pfam" id="PF00805">
    <property type="entry name" value="Pentapeptide"/>
    <property type="match status" value="2"/>
</dbReference>
<evidence type="ECO:0000313" key="2">
    <source>
        <dbReference type="Proteomes" id="UP000013827"/>
    </source>
</evidence>
<protein>
    <recommendedName>
        <fullName evidence="3">Pentapeptide repeat-containing protein</fullName>
    </recommendedName>
</protein>
<dbReference type="RefSeq" id="XP_005780409.1">
    <property type="nucleotide sequence ID" value="XM_005780352.1"/>
</dbReference>
<name>A0A0D3JWU5_EMIH1</name>
<accession>A0A0D3JWU5</accession>
<dbReference type="Gene3D" id="2.160.20.80">
    <property type="entry name" value="E3 ubiquitin-protein ligase SopA"/>
    <property type="match status" value="1"/>
</dbReference>
<dbReference type="PaxDb" id="2903-EOD27980"/>
<dbReference type="EnsemblProtists" id="EOD27980">
    <property type="protein sequence ID" value="EOD27980"/>
    <property type="gene ID" value="EMIHUDRAFT_114413"/>
</dbReference>
<proteinExistence type="predicted"/>
<dbReference type="GeneID" id="17273525"/>
<dbReference type="KEGG" id="ehx:EMIHUDRAFT_114413"/>
<keyword evidence="2" id="KW-1185">Reference proteome</keyword>
<evidence type="ECO:0008006" key="3">
    <source>
        <dbReference type="Google" id="ProtNLM"/>
    </source>
</evidence>
<reference evidence="1" key="2">
    <citation type="submission" date="2024-10" db="UniProtKB">
        <authorList>
            <consortium name="EnsemblProtists"/>
        </authorList>
    </citation>
    <scope>IDENTIFICATION</scope>
</reference>
<dbReference type="InterPro" id="IPR051082">
    <property type="entry name" value="Pentapeptide-BTB/POZ_domain"/>
</dbReference>
<dbReference type="HOGENOM" id="CLU_1404868_0_0_1"/>